<dbReference type="Pfam" id="PF00646">
    <property type="entry name" value="F-box"/>
    <property type="match status" value="1"/>
</dbReference>
<feature type="domain" description="Photolyase/cryptochrome alpha/beta" evidence="10">
    <location>
        <begin position="455"/>
        <end position="623"/>
    </location>
</feature>
<dbReference type="PRINTS" id="PR00147">
    <property type="entry name" value="DNAPHOTLYASE"/>
</dbReference>
<feature type="binding site" evidence="6">
    <location>
        <position position="740"/>
    </location>
    <ligand>
        <name>FAD</name>
        <dbReference type="ChEBI" id="CHEBI:57692"/>
    </ligand>
</feature>
<dbReference type="AlphaFoldDB" id="A0A286UWQ9"/>
<evidence type="ECO:0000313" key="12">
    <source>
        <dbReference type="Proteomes" id="UP000217199"/>
    </source>
</evidence>
<name>A0A286UWQ9_9AGAM</name>
<dbReference type="PANTHER" id="PTHR11455:SF22">
    <property type="entry name" value="CRYPTOCHROME DASH"/>
    <property type="match status" value="1"/>
</dbReference>
<dbReference type="Pfam" id="PF03441">
    <property type="entry name" value="FAD_binding_7"/>
    <property type="match status" value="1"/>
</dbReference>
<evidence type="ECO:0000259" key="10">
    <source>
        <dbReference type="PROSITE" id="PS51645"/>
    </source>
</evidence>
<evidence type="ECO:0000259" key="9">
    <source>
        <dbReference type="PROSITE" id="PS50181"/>
    </source>
</evidence>
<dbReference type="InterPro" id="IPR002081">
    <property type="entry name" value="Cryptochrome/DNA_photolyase_1"/>
</dbReference>
<dbReference type="InterPro" id="IPR036047">
    <property type="entry name" value="F-box-like_dom_sf"/>
</dbReference>
<dbReference type="Gene3D" id="3.40.50.620">
    <property type="entry name" value="HUPs"/>
    <property type="match status" value="1"/>
</dbReference>
<evidence type="ECO:0000313" key="11">
    <source>
        <dbReference type="EMBL" id="PAV24030.1"/>
    </source>
</evidence>
<dbReference type="InterPro" id="IPR036155">
    <property type="entry name" value="Crypto/Photolyase_N_sf"/>
</dbReference>
<sequence>MPLEKCGLLSLPDELICEIFSHCSVQDVLKLESTCRTFQQLSQSRPVWLSQLESLDIDCAPDLPPCMCIGSLKTEDIKKKVTQAVSVHHSWTTLDRMKVARETEIPIPPPEFGQTGNLVEPRVLPGCQEIIVVNCGRLELWSTETKSRIWFLPIYEEYFDCVSFDCELKPGKTGNSKQLVIAAVFSRADILESCKLRVFTYDYIQDIPTLAFERKLPNSIVFRVMLYGDYIIESRPWVSHTIIFNWKQGECLKLNFVDSERTKIALKAMVLADEYLVSLACLPSGFSALTLPLSSLDGYWSPHYDYEKWETASICPGMDKIGSSLRVTELPYTSPRIDAETGPTDADGGPRILAHRVYTPTWFQGSPTEIFIAAWDWARNHQAPPRLLSYRFQLQLQKNEPKTGSTSSTSLPQKSLKLLSTNCAPAPYLPWNARSLSNAGRMFSLREKLRSFCLFTNVEQPVNMMELNLGSDLWPAGSDVTPVISAVEPWSGTIAVVPLFVFNPIQYEISGLLHPGETSSFAEARSRLGQFWRCGPYRVRFLVESLFDLKASLKDVGSDLIIRAGETHTVIDDMIQGLNKEDCEIKGVWITRDHASEEVIEAATIRRSLPDGIPLKEFEDESMLISRSDVPYGPDELPDVFTSFRKSVEPLRSTARSPSKDESSLPPMPDGVPTQSNPYRSFEKQEDIIHALQRPLLDRPDVPLTRFPEGAESAHPFVGGSAPAFKRLKHILSSGAASKYKDTRNEMLGTDFSTKLSAYLAHGCISSGQIHKELKEWEEKYNRGQENKGTAAIRFELLWRDYMRLCLEKYKTSFFHLYGFSSNKDKNHTPKEGWKSPYSDSGAQKTFQRWLSGKTSTGLIDASQRELLLTGYISNRARQNTASFLAARLRIDWRLGAEWFESMLVDYDCASNWGNWAYVAGVGNDPRAGRMFNPVKQSHDYDPEGNYIRAWVEEVRDVESVSCVWQMWKLPRDQRDRHKIMEPLVRINWDDRKQQGKGSRGRNQNNSADKVPSDKKPKNRNH</sequence>
<organism evidence="11 12">
    <name type="scientific">Pyrrhoderma noxium</name>
    <dbReference type="NCBI Taxonomy" id="2282107"/>
    <lineage>
        <taxon>Eukaryota</taxon>
        <taxon>Fungi</taxon>
        <taxon>Dikarya</taxon>
        <taxon>Basidiomycota</taxon>
        <taxon>Agaricomycotina</taxon>
        <taxon>Agaricomycetes</taxon>
        <taxon>Hymenochaetales</taxon>
        <taxon>Hymenochaetaceae</taxon>
        <taxon>Pyrrhoderma</taxon>
    </lineage>
</organism>
<evidence type="ECO:0000256" key="8">
    <source>
        <dbReference type="SAM" id="MobiDB-lite"/>
    </source>
</evidence>
<evidence type="ECO:0000256" key="7">
    <source>
        <dbReference type="PIRSR" id="PIRSR602081-2"/>
    </source>
</evidence>
<comment type="cofactor">
    <cofactor evidence="1">
        <name>(6R)-5,10-methylene-5,6,7,8-tetrahydrofolate</name>
        <dbReference type="ChEBI" id="CHEBI:15636"/>
    </cofactor>
</comment>
<dbReference type="GO" id="GO:0003684">
    <property type="term" value="F:damaged DNA binding"/>
    <property type="evidence" value="ECO:0007669"/>
    <property type="project" value="TreeGrafter"/>
</dbReference>
<dbReference type="SUPFAM" id="SSF52425">
    <property type="entry name" value="Cryptochrome/photolyase, N-terminal domain"/>
    <property type="match status" value="1"/>
</dbReference>
<dbReference type="SMART" id="SM00256">
    <property type="entry name" value="FBOX"/>
    <property type="match status" value="1"/>
</dbReference>
<dbReference type="PROSITE" id="PS51645">
    <property type="entry name" value="PHR_CRY_ALPHA_BETA"/>
    <property type="match status" value="1"/>
</dbReference>
<dbReference type="InterPro" id="IPR014729">
    <property type="entry name" value="Rossmann-like_a/b/a_fold"/>
</dbReference>
<dbReference type="SUPFAM" id="SSF81383">
    <property type="entry name" value="F-box domain"/>
    <property type="match status" value="1"/>
</dbReference>
<dbReference type="InterPro" id="IPR001810">
    <property type="entry name" value="F-box_dom"/>
</dbReference>
<dbReference type="Gene3D" id="1.20.1280.50">
    <property type="match status" value="1"/>
</dbReference>
<comment type="similarity">
    <text evidence="2">Belongs to the DNA photolyase class-1 family.</text>
</comment>
<comment type="caution">
    <text evidence="11">The sequence shown here is derived from an EMBL/GenBank/DDBJ whole genome shotgun (WGS) entry which is preliminary data.</text>
</comment>
<protein>
    <submittedName>
        <fullName evidence="11">DASH family cryptochrome</fullName>
    </submittedName>
</protein>
<dbReference type="EMBL" id="NBII01000001">
    <property type="protein sequence ID" value="PAV24030.1"/>
    <property type="molecule type" value="Genomic_DNA"/>
</dbReference>
<dbReference type="OrthoDB" id="435881at2759"/>
<dbReference type="InterPro" id="IPR014133">
    <property type="entry name" value="Cry_DASH"/>
</dbReference>
<evidence type="ECO:0000256" key="6">
    <source>
        <dbReference type="PIRSR" id="PIRSR602081-1"/>
    </source>
</evidence>
<evidence type="ECO:0000256" key="3">
    <source>
        <dbReference type="ARBA" id="ARBA00022630"/>
    </source>
</evidence>
<evidence type="ECO:0000256" key="4">
    <source>
        <dbReference type="ARBA" id="ARBA00022827"/>
    </source>
</evidence>
<gene>
    <name evidence="11" type="ORF">PNOK_0109800</name>
</gene>
<dbReference type="InParanoid" id="A0A286UWQ9"/>
<dbReference type="PANTHER" id="PTHR11455">
    <property type="entry name" value="CRYPTOCHROME"/>
    <property type="match status" value="1"/>
</dbReference>
<feature type="domain" description="F-box" evidence="9">
    <location>
        <begin position="5"/>
        <end position="51"/>
    </location>
</feature>
<feature type="site" description="Electron transfer via tryptophanyl radical" evidence="7">
    <location>
        <position position="834"/>
    </location>
</feature>
<keyword evidence="12" id="KW-1185">Reference proteome</keyword>
<dbReference type="GO" id="GO:0071949">
    <property type="term" value="F:FAD binding"/>
    <property type="evidence" value="ECO:0007669"/>
    <property type="project" value="TreeGrafter"/>
</dbReference>
<dbReference type="GO" id="GO:0000719">
    <property type="term" value="P:photoreactive repair"/>
    <property type="evidence" value="ECO:0007669"/>
    <property type="project" value="TreeGrafter"/>
</dbReference>
<feature type="site" description="Electron transfer via tryptophanyl radical" evidence="7">
    <location>
        <position position="916"/>
    </location>
</feature>
<dbReference type="Pfam" id="PF00875">
    <property type="entry name" value="DNA_photolyase"/>
    <property type="match status" value="1"/>
</dbReference>
<feature type="site" description="Electron transfer via tryptophanyl radical" evidence="7">
    <location>
        <position position="893"/>
    </location>
</feature>
<dbReference type="STRING" id="2282107.A0A286UWQ9"/>
<dbReference type="Proteomes" id="UP000217199">
    <property type="component" value="Unassembled WGS sequence"/>
</dbReference>
<dbReference type="PROSITE" id="PS50181">
    <property type="entry name" value="FBOX"/>
    <property type="match status" value="1"/>
</dbReference>
<keyword evidence="5" id="KW-0157">Chromophore</keyword>
<comment type="cofactor">
    <cofactor evidence="6">
        <name>FAD</name>
        <dbReference type="ChEBI" id="CHEBI:57692"/>
    </cofactor>
    <text evidence="6">Binds 1 FAD per subunit.</text>
</comment>
<dbReference type="GO" id="GO:0003904">
    <property type="term" value="F:deoxyribodipyrimidine photo-lyase activity"/>
    <property type="evidence" value="ECO:0007669"/>
    <property type="project" value="TreeGrafter"/>
</dbReference>
<feature type="region of interest" description="Disordered" evidence="8">
    <location>
        <begin position="651"/>
        <end position="678"/>
    </location>
</feature>
<evidence type="ECO:0000256" key="1">
    <source>
        <dbReference type="ARBA" id="ARBA00001932"/>
    </source>
</evidence>
<dbReference type="SUPFAM" id="SSF48173">
    <property type="entry name" value="Cryptochrome/photolyase FAD-binding domain"/>
    <property type="match status" value="1"/>
</dbReference>
<dbReference type="NCBIfam" id="TIGR02765">
    <property type="entry name" value="crypto_DASH"/>
    <property type="match status" value="1"/>
</dbReference>
<feature type="binding site" evidence="6">
    <location>
        <begin position="906"/>
        <end position="908"/>
    </location>
    <ligand>
        <name>FAD</name>
        <dbReference type="ChEBI" id="CHEBI:57692"/>
    </ligand>
</feature>
<evidence type="ECO:0000256" key="2">
    <source>
        <dbReference type="ARBA" id="ARBA00005862"/>
    </source>
</evidence>
<dbReference type="InterPro" id="IPR005101">
    <property type="entry name" value="Cryptochr/Photolyase_FAD-bd"/>
</dbReference>
<keyword evidence="3 6" id="KW-0285">Flavoprotein</keyword>
<reference evidence="11 12" key="1">
    <citation type="journal article" date="2017" name="Mol. Ecol.">
        <title>Comparative and population genomic landscape of Phellinus noxius: A hypervariable fungus causing root rot in trees.</title>
        <authorList>
            <person name="Chung C.L."/>
            <person name="Lee T.J."/>
            <person name="Akiba M."/>
            <person name="Lee H.H."/>
            <person name="Kuo T.H."/>
            <person name="Liu D."/>
            <person name="Ke H.M."/>
            <person name="Yokoi T."/>
            <person name="Roa M.B."/>
            <person name="Lu M.J."/>
            <person name="Chang Y.Y."/>
            <person name="Ann P.J."/>
            <person name="Tsai J.N."/>
            <person name="Chen C.Y."/>
            <person name="Tzean S.S."/>
            <person name="Ota Y."/>
            <person name="Hattori T."/>
            <person name="Sahashi N."/>
            <person name="Liou R.F."/>
            <person name="Kikuchi T."/>
            <person name="Tsai I.J."/>
        </authorList>
    </citation>
    <scope>NUCLEOTIDE SEQUENCE [LARGE SCALE GENOMIC DNA]</scope>
    <source>
        <strain evidence="11 12">FFPRI411160</strain>
    </source>
</reference>
<dbReference type="Gene3D" id="1.25.40.80">
    <property type="match status" value="1"/>
</dbReference>
<keyword evidence="4 6" id="KW-0274">FAD</keyword>
<dbReference type="InterPro" id="IPR036134">
    <property type="entry name" value="Crypto/Photolyase_FAD-like_sf"/>
</dbReference>
<dbReference type="Gene3D" id="1.10.579.10">
    <property type="entry name" value="DNA Cyclobutane Dipyrimidine Photolyase, subunit A, domain 3"/>
    <property type="match status" value="1"/>
</dbReference>
<evidence type="ECO:0000256" key="5">
    <source>
        <dbReference type="ARBA" id="ARBA00022991"/>
    </source>
</evidence>
<feature type="binding site" evidence="6">
    <location>
        <begin position="753"/>
        <end position="757"/>
    </location>
    <ligand>
        <name>FAD</name>
        <dbReference type="ChEBI" id="CHEBI:57692"/>
    </ligand>
</feature>
<dbReference type="InterPro" id="IPR006050">
    <property type="entry name" value="DNA_photolyase_N"/>
</dbReference>
<accession>A0A286UWQ9</accession>
<proteinExistence type="inferred from homology"/>
<feature type="region of interest" description="Disordered" evidence="8">
    <location>
        <begin position="988"/>
        <end position="1022"/>
    </location>
</feature>